<feature type="coiled-coil region" evidence="1">
    <location>
        <begin position="814"/>
        <end position="929"/>
    </location>
</feature>
<organism evidence="4 5">
    <name type="scientific">Mycena chlorophos</name>
    <name type="common">Agaric fungus</name>
    <name type="synonym">Agaricus chlorophos</name>
    <dbReference type="NCBI Taxonomy" id="658473"/>
    <lineage>
        <taxon>Eukaryota</taxon>
        <taxon>Fungi</taxon>
        <taxon>Dikarya</taxon>
        <taxon>Basidiomycota</taxon>
        <taxon>Agaricomycotina</taxon>
        <taxon>Agaricomycetes</taxon>
        <taxon>Agaricomycetidae</taxon>
        <taxon>Agaricales</taxon>
        <taxon>Marasmiineae</taxon>
        <taxon>Mycenaceae</taxon>
        <taxon>Mycena</taxon>
    </lineage>
</organism>
<feature type="compositionally biased region" description="Basic and acidic residues" evidence="2">
    <location>
        <begin position="588"/>
        <end position="607"/>
    </location>
</feature>
<dbReference type="GO" id="GO:0000776">
    <property type="term" value="C:kinetochore"/>
    <property type="evidence" value="ECO:0007669"/>
    <property type="project" value="TreeGrafter"/>
</dbReference>
<dbReference type="PANTHER" id="PTHR28260">
    <property type="entry name" value="SPINDLE POLE BODY COMPONENT SPC105"/>
    <property type="match status" value="1"/>
</dbReference>
<feature type="compositionally biased region" description="Polar residues" evidence="2">
    <location>
        <begin position="250"/>
        <end position="266"/>
    </location>
</feature>
<name>A0A8H6T546_MYCCL</name>
<dbReference type="InterPro" id="IPR033338">
    <property type="entry name" value="Spc105/Spc7"/>
</dbReference>
<evidence type="ECO:0000313" key="4">
    <source>
        <dbReference type="EMBL" id="KAF7310552.1"/>
    </source>
</evidence>
<dbReference type="GO" id="GO:0007094">
    <property type="term" value="P:mitotic spindle assembly checkpoint signaling"/>
    <property type="evidence" value="ECO:0007669"/>
    <property type="project" value="TreeGrafter"/>
</dbReference>
<protein>
    <submittedName>
        <fullName evidence="4">Spc7 domain-containing protein</fullName>
    </submittedName>
</protein>
<dbReference type="Pfam" id="PF18210">
    <property type="entry name" value="Knl1_RWD_C"/>
    <property type="match status" value="1"/>
</dbReference>
<feature type="domain" description="Spc7 kinetochore protein" evidence="3">
    <location>
        <begin position="670"/>
        <end position="984"/>
    </location>
</feature>
<feature type="compositionally biased region" description="Low complexity" evidence="2">
    <location>
        <begin position="609"/>
        <end position="621"/>
    </location>
</feature>
<sequence>MVKERRKSIAVVGDQNRPVQLARKRRPHSIVAGDVLSPRSKARRLAVPRKSILKSTLNLGDATASLDPQSAENTASHSADFTTTDFQTQVTDNTTTRKSFGIRRVSFAKNAHVRLIEPNEENTNSTASPPASPAASSDPPDENPASGPVLNDENAYPGAAANRNRRRSSMRQSFGSEDMDLTVSAPGGFFAFGDAPAIADEDMEMDGSLDMDMTEDLDGEFIQQRAVSLGGNMRPPLAQVAPEPPASDGLEQSQSFEDSYTSTSSQEEAHTEYTIPVNHSLRPPPSADPAWMALRSMTHSGDAPLEDPPPSSDDEFGVLGTDPAVYETGDDTVSSTEDSFGDLNNGDRTLNLSQVLGRVSLAGSDPRFSIGQPNSTMEESEIYGSILPMPTQSTPAPTTATRPPIFRPPSPPDATPSVATTKPIFFPPAAATSTNKRPRESNVDGENGTPAKRLAVAGRWTPTTTSSPGKAPTPKKTPEANKPKPLSPSKRAPFLVPKTSSTTPASSLPRPTGSLRRPSSYFGRRQSMAPTTNAPEVQRAGAPSTSSAPRSPKKSTGLGLGRASMGSAPSDAWKRFERPVVASTSTGKGKEKAVEPEPEVCVRENERQAAASPTPSRGSPAPASPRPASPRVNLTDMGSSVVNVSSMADTMDEPTTAMDVDPTEQWREGIEQGEPPDEEVQPISIEQFFELTNVKFMDTLDAPRRSIHQPLRQARPAAEIPLAEYGIAMAITVPELDLYSKVSNDLQDWIDNKIKKVFEQEEEAAAKVTPQLFIEYMSADDEDREALLHQLDLIKSNVRSQAKSEWYDWKLQWIENLQAKLDEALDALRKDVNTLQGLQEGPDHMISELEQEYESLMRELEQEQAEVAEIENCDQDYLNELKASIAEQDIEVEALKAELAEHNSRLKWLQERTEEMEDEKRQAQTAINEASEFLRVSQNSTHAELARLKDEIELLQSLHMLRMTKAVPGLFEYEYAAQFRVSIPCREFVPVPSKVKIARIPKTRTQLDDFPELTKYFFEDATRHVPQDENVSVRRIVASLSDYWSSCTQLRSQLFQLTIKYPVHIQILQDQGFRARTTVMFPGVMGKAFIYFIFAPDVHGRWPMSFDYLAHEVEVVFGPLECVFCLCCVWAFGTDVLFDSADAISTRVAESLGQASPMDHDGCLLDACISAQELYAN</sequence>
<dbReference type="GO" id="GO:0034501">
    <property type="term" value="P:protein localization to kinetochore"/>
    <property type="evidence" value="ECO:0007669"/>
    <property type="project" value="TreeGrafter"/>
</dbReference>
<evidence type="ECO:0000256" key="2">
    <source>
        <dbReference type="SAM" id="MobiDB-lite"/>
    </source>
</evidence>
<dbReference type="PANTHER" id="PTHR28260:SF1">
    <property type="entry name" value="SPINDLE POLE BODY COMPONENT SPC105"/>
    <property type="match status" value="1"/>
</dbReference>
<accession>A0A8H6T546</accession>
<evidence type="ECO:0000256" key="1">
    <source>
        <dbReference type="SAM" id="Coils"/>
    </source>
</evidence>
<dbReference type="EMBL" id="JACAZE010000007">
    <property type="protein sequence ID" value="KAF7310552.1"/>
    <property type="molecule type" value="Genomic_DNA"/>
</dbReference>
<feature type="region of interest" description="Disordered" evidence="2">
    <location>
        <begin position="234"/>
        <end position="345"/>
    </location>
</feature>
<evidence type="ECO:0000259" key="3">
    <source>
        <dbReference type="SMART" id="SM00787"/>
    </source>
</evidence>
<evidence type="ECO:0000313" key="5">
    <source>
        <dbReference type="Proteomes" id="UP000613580"/>
    </source>
</evidence>
<proteinExistence type="predicted"/>
<feature type="compositionally biased region" description="Pro residues" evidence="2">
    <location>
        <begin position="405"/>
        <end position="414"/>
    </location>
</feature>
<feature type="compositionally biased region" description="Low complexity" evidence="2">
    <location>
        <begin position="123"/>
        <end position="146"/>
    </location>
</feature>
<dbReference type="Pfam" id="PF08317">
    <property type="entry name" value="Spc7"/>
    <property type="match status" value="1"/>
</dbReference>
<dbReference type="Gene3D" id="1.10.287.1490">
    <property type="match status" value="1"/>
</dbReference>
<dbReference type="AlphaFoldDB" id="A0A8H6T546"/>
<comment type="caution">
    <text evidence="4">The sequence shown here is derived from an EMBL/GenBank/DDBJ whole genome shotgun (WGS) entry which is preliminary data.</text>
</comment>
<dbReference type="Proteomes" id="UP000613580">
    <property type="component" value="Unassembled WGS sequence"/>
</dbReference>
<dbReference type="InterPro" id="IPR013253">
    <property type="entry name" value="Spc7_domain"/>
</dbReference>
<reference evidence="4" key="1">
    <citation type="submission" date="2020-05" db="EMBL/GenBank/DDBJ databases">
        <title>Mycena genomes resolve the evolution of fungal bioluminescence.</title>
        <authorList>
            <person name="Tsai I.J."/>
        </authorList>
    </citation>
    <scope>NUCLEOTIDE SEQUENCE</scope>
    <source>
        <strain evidence="4">110903Hualien_Pintung</strain>
    </source>
</reference>
<feature type="compositionally biased region" description="Low complexity" evidence="2">
    <location>
        <begin position="388"/>
        <end position="404"/>
    </location>
</feature>
<dbReference type="InterPro" id="IPR040850">
    <property type="entry name" value="Knl1_RWD_C"/>
</dbReference>
<feature type="region of interest" description="Disordered" evidence="2">
    <location>
        <begin position="118"/>
        <end position="174"/>
    </location>
</feature>
<dbReference type="OrthoDB" id="5592879at2759"/>
<gene>
    <name evidence="4" type="ORF">HMN09_00598000</name>
</gene>
<dbReference type="SMART" id="SM00787">
    <property type="entry name" value="Spc7"/>
    <property type="match status" value="1"/>
</dbReference>
<feature type="region of interest" description="Disordered" evidence="2">
    <location>
        <begin position="387"/>
        <end position="635"/>
    </location>
</feature>
<dbReference type="GO" id="GO:1990758">
    <property type="term" value="P:mitotic sister chromatid biorientation"/>
    <property type="evidence" value="ECO:0007669"/>
    <property type="project" value="TreeGrafter"/>
</dbReference>
<keyword evidence="1" id="KW-0175">Coiled coil</keyword>
<keyword evidence="5" id="KW-1185">Reference proteome</keyword>